<proteinExistence type="predicted"/>
<evidence type="ECO:0000313" key="2">
    <source>
        <dbReference type="EMBL" id="KAK1624250.1"/>
    </source>
</evidence>
<dbReference type="Proteomes" id="UP001243989">
    <property type="component" value="Unassembled WGS sequence"/>
</dbReference>
<accession>A0AAI9ZIK4</accession>
<evidence type="ECO:0000256" key="1">
    <source>
        <dbReference type="SAM" id="MobiDB-lite"/>
    </source>
</evidence>
<dbReference type="RefSeq" id="XP_060440245.1">
    <property type="nucleotide sequence ID" value="XM_060581501.1"/>
</dbReference>
<comment type="caution">
    <text evidence="2">The sequence shown here is derived from an EMBL/GenBank/DDBJ whole genome shotgun (WGS) entry which is preliminary data.</text>
</comment>
<protein>
    <submittedName>
        <fullName evidence="2">Uncharacterized protein</fullName>
    </submittedName>
</protein>
<dbReference type="AlphaFoldDB" id="A0AAI9ZIK4"/>
<sequence>MNVRGLKVGKVNVYKCEPFLLLLPLDSLPSSINTIPLDDKEDNSLKQATSALNVHNPSTTPTNSHPINRQHARRSLLLQVRKHDRHQQLVPVLRPPRVPNLPLNQQSSRCNAVQDELKSLPIRRCLHCTERGSEAQHQRKGEKLTPHPHINQAGKWPPHYHPSR</sequence>
<organism evidence="2 3">
    <name type="scientific">Colletotrichum phormii</name>
    <dbReference type="NCBI Taxonomy" id="359342"/>
    <lineage>
        <taxon>Eukaryota</taxon>
        <taxon>Fungi</taxon>
        <taxon>Dikarya</taxon>
        <taxon>Ascomycota</taxon>
        <taxon>Pezizomycotina</taxon>
        <taxon>Sordariomycetes</taxon>
        <taxon>Hypocreomycetidae</taxon>
        <taxon>Glomerellales</taxon>
        <taxon>Glomerellaceae</taxon>
        <taxon>Colletotrichum</taxon>
        <taxon>Colletotrichum acutatum species complex</taxon>
    </lineage>
</organism>
<dbReference type="GeneID" id="85466363"/>
<name>A0AAI9ZIK4_9PEZI</name>
<feature type="compositionally biased region" description="Basic and acidic residues" evidence="1">
    <location>
        <begin position="132"/>
        <end position="145"/>
    </location>
</feature>
<keyword evidence="3" id="KW-1185">Reference proteome</keyword>
<dbReference type="EMBL" id="JAHMHQ010000025">
    <property type="protein sequence ID" value="KAK1624250.1"/>
    <property type="molecule type" value="Genomic_DNA"/>
</dbReference>
<reference evidence="2" key="1">
    <citation type="submission" date="2021-06" db="EMBL/GenBank/DDBJ databases">
        <title>Comparative genomics, transcriptomics and evolutionary studies reveal genomic signatures of adaptation to plant cell wall in hemibiotrophic fungi.</title>
        <authorList>
            <consortium name="DOE Joint Genome Institute"/>
            <person name="Baroncelli R."/>
            <person name="Diaz J.F."/>
            <person name="Benocci T."/>
            <person name="Peng M."/>
            <person name="Battaglia E."/>
            <person name="Haridas S."/>
            <person name="Andreopoulos W."/>
            <person name="Labutti K."/>
            <person name="Pangilinan J."/>
            <person name="Floch G.L."/>
            <person name="Makela M.R."/>
            <person name="Henrissat B."/>
            <person name="Grigoriev I.V."/>
            <person name="Crouch J.A."/>
            <person name="De Vries R.P."/>
            <person name="Sukno S.A."/>
            <person name="Thon M.R."/>
        </authorList>
    </citation>
    <scope>NUCLEOTIDE SEQUENCE</scope>
    <source>
        <strain evidence="2">CBS 102054</strain>
    </source>
</reference>
<feature type="region of interest" description="Disordered" evidence="1">
    <location>
        <begin position="132"/>
        <end position="164"/>
    </location>
</feature>
<gene>
    <name evidence="2" type="ORF">BDP81DRAFT_112875</name>
</gene>
<evidence type="ECO:0000313" key="3">
    <source>
        <dbReference type="Proteomes" id="UP001243989"/>
    </source>
</evidence>